<feature type="compositionally biased region" description="Basic and acidic residues" evidence="2">
    <location>
        <begin position="232"/>
        <end position="251"/>
    </location>
</feature>
<dbReference type="Pfam" id="PF01484">
    <property type="entry name" value="Col_cuticle_N"/>
    <property type="match status" value="1"/>
</dbReference>
<gene>
    <name evidence="4" type="ORF">OESDEN_10285</name>
</gene>
<dbReference type="InterPro" id="IPR008160">
    <property type="entry name" value="Collagen"/>
</dbReference>
<dbReference type="GO" id="GO:0005581">
    <property type="term" value="C:collagen trimer"/>
    <property type="evidence" value="ECO:0007669"/>
    <property type="project" value="UniProtKB-KW"/>
</dbReference>
<accession>A0A0B1T396</accession>
<dbReference type="PANTHER" id="PTHR24637">
    <property type="entry name" value="COLLAGEN"/>
    <property type="match status" value="1"/>
</dbReference>
<proteinExistence type="predicted"/>
<dbReference type="GO" id="GO:0042302">
    <property type="term" value="F:structural constituent of cuticle"/>
    <property type="evidence" value="ECO:0007669"/>
    <property type="project" value="InterPro"/>
</dbReference>
<dbReference type="SMART" id="SM01088">
    <property type="entry name" value="Col_cuticle_N"/>
    <property type="match status" value="1"/>
</dbReference>
<dbReference type="Pfam" id="PF01391">
    <property type="entry name" value="Collagen"/>
    <property type="match status" value="2"/>
</dbReference>
<evidence type="ECO:0000256" key="2">
    <source>
        <dbReference type="SAM" id="MobiDB-lite"/>
    </source>
</evidence>
<feature type="compositionally biased region" description="Basic and acidic residues" evidence="2">
    <location>
        <begin position="75"/>
        <end position="86"/>
    </location>
</feature>
<evidence type="ECO:0000256" key="1">
    <source>
        <dbReference type="ARBA" id="ARBA00022737"/>
    </source>
</evidence>
<protein>
    <submittedName>
        <fullName evidence="4">Nematode cuticle collagen domain protein</fullName>
    </submittedName>
</protein>
<feature type="region of interest" description="Disordered" evidence="2">
    <location>
        <begin position="128"/>
        <end position="253"/>
    </location>
</feature>
<feature type="domain" description="Nematode cuticle collagen N-terminal" evidence="3">
    <location>
        <begin position="7"/>
        <end position="57"/>
    </location>
</feature>
<evidence type="ECO:0000313" key="4">
    <source>
        <dbReference type="EMBL" id="KHJ89880.1"/>
    </source>
</evidence>
<dbReference type="Proteomes" id="UP000053660">
    <property type="component" value="Unassembled WGS sequence"/>
</dbReference>
<sequence>MGQTTAIGALAAFSAAVTAISLMSVIYVANDISNFYDGALLELDGFKNVANSAWDKMRSAPEQAPATADSSQRTALEEHRDHKEKPASLVMTVYQEYLENAVSMELTLQRKKKDAYSVLLDHLDHRDLSDSLDQSGNDGRDGKKGADCKPARTGPPGPPGDAGIPGAPGAPGVPGQPGAHARSSKGLPGPPGPPGLPGAPGDIANDGYDGADGEAGPPGPPGPPGKAGKNRVRMENDGEDGKDGDHGKDAEYCPCPARGRGGYETPSDGGRVGNGGYAASKKAIRSAPVSPADVVRGVRMQVL</sequence>
<evidence type="ECO:0000259" key="3">
    <source>
        <dbReference type="SMART" id="SM01088"/>
    </source>
</evidence>
<reference evidence="4 5" key="1">
    <citation type="submission" date="2014-03" db="EMBL/GenBank/DDBJ databases">
        <title>Draft genome of the hookworm Oesophagostomum dentatum.</title>
        <authorList>
            <person name="Mitreva M."/>
        </authorList>
    </citation>
    <scope>NUCLEOTIDE SEQUENCE [LARGE SCALE GENOMIC DNA]</scope>
    <source>
        <strain evidence="4 5">OD-Hann</strain>
    </source>
</reference>
<dbReference type="OrthoDB" id="5876933at2759"/>
<organism evidence="4 5">
    <name type="scientific">Oesophagostomum dentatum</name>
    <name type="common">Nodular worm</name>
    <dbReference type="NCBI Taxonomy" id="61180"/>
    <lineage>
        <taxon>Eukaryota</taxon>
        <taxon>Metazoa</taxon>
        <taxon>Ecdysozoa</taxon>
        <taxon>Nematoda</taxon>
        <taxon>Chromadorea</taxon>
        <taxon>Rhabditida</taxon>
        <taxon>Rhabditina</taxon>
        <taxon>Rhabditomorpha</taxon>
        <taxon>Strongyloidea</taxon>
        <taxon>Strongylidae</taxon>
        <taxon>Oesophagostomum</taxon>
    </lineage>
</organism>
<name>A0A0B1T396_OESDE</name>
<feature type="region of interest" description="Disordered" evidence="2">
    <location>
        <begin position="57"/>
        <end position="87"/>
    </location>
</feature>
<feature type="compositionally biased region" description="Basic and acidic residues" evidence="2">
    <location>
        <begin position="138"/>
        <end position="150"/>
    </location>
</feature>
<keyword evidence="5" id="KW-1185">Reference proteome</keyword>
<dbReference type="InterPro" id="IPR002486">
    <property type="entry name" value="Col_cuticle_N"/>
</dbReference>
<dbReference type="EMBL" id="KN553659">
    <property type="protein sequence ID" value="KHJ89880.1"/>
    <property type="molecule type" value="Genomic_DNA"/>
</dbReference>
<dbReference type="PANTHER" id="PTHR24637:SF236">
    <property type="entry name" value="NEMATODE CUTICLE COLLAGEN N-TERMINAL DOMAIN-CONTAINING PROTEIN"/>
    <property type="match status" value="1"/>
</dbReference>
<evidence type="ECO:0000313" key="5">
    <source>
        <dbReference type="Proteomes" id="UP000053660"/>
    </source>
</evidence>
<dbReference type="AlphaFoldDB" id="A0A0B1T396"/>
<keyword evidence="4" id="KW-0176">Collagen</keyword>
<feature type="compositionally biased region" description="Pro residues" evidence="2">
    <location>
        <begin position="188"/>
        <end position="197"/>
    </location>
</feature>
<keyword evidence="1" id="KW-0677">Repeat</keyword>